<sequence>MNIEPNSWNILTCITSHLYHVVVRRTRVSTFYTNLDHQKWIQLVYITFPLSGVGRMSHLTSLFIIKGDQIS</sequence>
<accession>A0A2P2IHK9</accession>
<dbReference type="AlphaFoldDB" id="A0A2P2IHK9"/>
<name>A0A2P2IHK9_RHIMU</name>
<reference evidence="1" key="1">
    <citation type="submission" date="2018-02" db="EMBL/GenBank/DDBJ databases">
        <title>Rhizophora mucronata_Transcriptome.</title>
        <authorList>
            <person name="Meera S.P."/>
            <person name="Sreeshan A."/>
            <person name="Augustine A."/>
        </authorList>
    </citation>
    <scope>NUCLEOTIDE SEQUENCE</scope>
    <source>
        <tissue evidence="1">Leaf</tissue>
    </source>
</reference>
<organism evidence="1">
    <name type="scientific">Rhizophora mucronata</name>
    <name type="common">Asiatic mangrove</name>
    <dbReference type="NCBI Taxonomy" id="61149"/>
    <lineage>
        <taxon>Eukaryota</taxon>
        <taxon>Viridiplantae</taxon>
        <taxon>Streptophyta</taxon>
        <taxon>Embryophyta</taxon>
        <taxon>Tracheophyta</taxon>
        <taxon>Spermatophyta</taxon>
        <taxon>Magnoliopsida</taxon>
        <taxon>eudicotyledons</taxon>
        <taxon>Gunneridae</taxon>
        <taxon>Pentapetalae</taxon>
        <taxon>rosids</taxon>
        <taxon>fabids</taxon>
        <taxon>Malpighiales</taxon>
        <taxon>Rhizophoraceae</taxon>
        <taxon>Rhizophora</taxon>
    </lineage>
</organism>
<protein>
    <submittedName>
        <fullName evidence="1">Uncharacterized protein</fullName>
    </submittedName>
</protein>
<proteinExistence type="predicted"/>
<evidence type="ECO:0000313" key="1">
    <source>
        <dbReference type="EMBL" id="MBW80705.1"/>
    </source>
</evidence>
<dbReference type="EMBL" id="GGEC01000222">
    <property type="protein sequence ID" value="MBW80705.1"/>
    <property type="molecule type" value="Transcribed_RNA"/>
</dbReference>